<evidence type="ECO:0000256" key="2">
    <source>
        <dbReference type="ARBA" id="ARBA00005557"/>
    </source>
</evidence>
<comment type="similarity">
    <text evidence="2">Belongs to the mitochondrion-specific ribosomal protein mL53 family.</text>
</comment>
<reference evidence="7" key="1">
    <citation type="submission" date="2020-01" db="EMBL/GenBank/DDBJ databases">
        <title>Genome Sequencing of Three Apophysomyces-Like Fungal Strains Confirms a Novel Fungal Genus in the Mucoromycota with divergent Burkholderia-like Endosymbiotic Bacteria.</title>
        <authorList>
            <person name="Stajich J.E."/>
            <person name="Macias A.M."/>
            <person name="Carter-House D."/>
            <person name="Lovett B."/>
            <person name="Kasson L.R."/>
            <person name="Berry K."/>
            <person name="Grigoriev I."/>
            <person name="Chang Y."/>
            <person name="Spatafora J."/>
            <person name="Kasson M.T."/>
        </authorList>
    </citation>
    <scope>NUCLEOTIDE SEQUENCE</scope>
    <source>
        <strain evidence="7">NRRL A-21654</strain>
    </source>
</reference>
<dbReference type="AlphaFoldDB" id="A0A8H7ERW7"/>
<dbReference type="Pfam" id="PF10780">
    <property type="entry name" value="MRP_L53"/>
    <property type="match status" value="1"/>
</dbReference>
<dbReference type="GO" id="GO:0003735">
    <property type="term" value="F:structural constituent of ribosome"/>
    <property type="evidence" value="ECO:0007669"/>
    <property type="project" value="TreeGrafter"/>
</dbReference>
<evidence type="ECO:0000256" key="5">
    <source>
        <dbReference type="ARBA" id="ARBA00023274"/>
    </source>
</evidence>
<accession>A0A8H7ERW7</accession>
<comment type="subcellular location">
    <subcellularLocation>
        <location evidence="1">Mitochondrion</location>
    </subcellularLocation>
</comment>
<protein>
    <recommendedName>
        <fullName evidence="6">Large ribosomal subunit protein mL53</fullName>
    </recommendedName>
</protein>
<evidence type="ECO:0000256" key="3">
    <source>
        <dbReference type="ARBA" id="ARBA00022980"/>
    </source>
</evidence>
<organism evidence="7 8">
    <name type="scientific">Apophysomyces ossiformis</name>
    <dbReference type="NCBI Taxonomy" id="679940"/>
    <lineage>
        <taxon>Eukaryota</taxon>
        <taxon>Fungi</taxon>
        <taxon>Fungi incertae sedis</taxon>
        <taxon>Mucoromycota</taxon>
        <taxon>Mucoromycotina</taxon>
        <taxon>Mucoromycetes</taxon>
        <taxon>Mucorales</taxon>
        <taxon>Mucorineae</taxon>
        <taxon>Mucoraceae</taxon>
        <taxon>Apophysomyces</taxon>
    </lineage>
</organism>
<proteinExistence type="inferred from homology"/>
<keyword evidence="3 7" id="KW-0689">Ribosomal protein</keyword>
<name>A0A8H7ERW7_9FUNG</name>
<evidence type="ECO:0000256" key="1">
    <source>
        <dbReference type="ARBA" id="ARBA00004173"/>
    </source>
</evidence>
<evidence type="ECO:0000256" key="4">
    <source>
        <dbReference type="ARBA" id="ARBA00023128"/>
    </source>
</evidence>
<comment type="caution">
    <text evidence="7">The sequence shown here is derived from an EMBL/GenBank/DDBJ whole genome shotgun (WGS) entry which is preliminary data.</text>
</comment>
<evidence type="ECO:0000313" key="7">
    <source>
        <dbReference type="EMBL" id="KAF7730194.1"/>
    </source>
</evidence>
<dbReference type="GO" id="GO:0005762">
    <property type="term" value="C:mitochondrial large ribosomal subunit"/>
    <property type="evidence" value="ECO:0007669"/>
    <property type="project" value="TreeGrafter"/>
</dbReference>
<keyword evidence="5" id="KW-0687">Ribonucleoprotein</keyword>
<dbReference type="InterPro" id="IPR042776">
    <property type="entry name" value="Ribosomal_mL53_fung"/>
</dbReference>
<dbReference type="OrthoDB" id="4136894at2759"/>
<keyword evidence="4" id="KW-0496">Mitochondrion</keyword>
<keyword evidence="8" id="KW-1185">Reference proteome</keyword>
<dbReference type="Proteomes" id="UP000605846">
    <property type="component" value="Unassembled WGS sequence"/>
</dbReference>
<sequence length="100" mass="11399">MLVKHITEIKLALSPFNVASKSSRLFLNRINTNEARKINPTIKIQTNVLNDPTAPSHLHITYRDGKQLEVSTDKLKIDNIMQLVNKHAKKLEEAEQANAW</sequence>
<dbReference type="InterPro" id="IPR019716">
    <property type="entry name" value="Ribosomal_mL53"/>
</dbReference>
<dbReference type="EMBL" id="JABAYA010000018">
    <property type="protein sequence ID" value="KAF7730194.1"/>
    <property type="molecule type" value="Genomic_DNA"/>
</dbReference>
<evidence type="ECO:0000313" key="8">
    <source>
        <dbReference type="Proteomes" id="UP000605846"/>
    </source>
</evidence>
<dbReference type="PANTHER" id="PTHR28236:SF1">
    <property type="entry name" value="LARGE RIBOSOMAL SUBUNIT PROTEIN ML53"/>
    <property type="match status" value="1"/>
</dbReference>
<gene>
    <name evidence="7" type="primary">MRPL44</name>
    <name evidence="7" type="ORF">EC973_002802</name>
</gene>
<dbReference type="Gene3D" id="3.40.30.10">
    <property type="entry name" value="Glutaredoxin"/>
    <property type="match status" value="1"/>
</dbReference>
<evidence type="ECO:0000256" key="6">
    <source>
        <dbReference type="ARBA" id="ARBA00035180"/>
    </source>
</evidence>
<dbReference type="PANTHER" id="PTHR28236">
    <property type="entry name" value="54S RIBOSOMAL PROTEIN L44, MITOCHONDRIAL"/>
    <property type="match status" value="1"/>
</dbReference>